<dbReference type="OrthoDB" id="9783154at2"/>
<dbReference type="RefSeq" id="WP_114368173.1">
    <property type="nucleotide sequence ID" value="NZ_QPEX01000011.1"/>
</dbReference>
<comment type="caution">
    <text evidence="7">The sequence shown here is derived from an EMBL/GenBank/DDBJ whole genome shotgun (WGS) entry which is preliminary data.</text>
</comment>
<dbReference type="PROSITE" id="PS00149">
    <property type="entry name" value="SULFATASE_2"/>
    <property type="match status" value="1"/>
</dbReference>
<evidence type="ECO:0000256" key="5">
    <source>
        <dbReference type="SAM" id="SignalP"/>
    </source>
</evidence>
<evidence type="ECO:0000256" key="1">
    <source>
        <dbReference type="ARBA" id="ARBA00008779"/>
    </source>
</evidence>
<keyword evidence="4" id="KW-0106">Calcium</keyword>
<dbReference type="Pfam" id="PF00884">
    <property type="entry name" value="Sulfatase"/>
    <property type="match status" value="1"/>
</dbReference>
<accession>A0A368KSU9</accession>
<organism evidence="7 8">
    <name type="scientific">Bremerella cremea</name>
    <dbReference type="NCBI Taxonomy" id="1031537"/>
    <lineage>
        <taxon>Bacteria</taxon>
        <taxon>Pseudomonadati</taxon>
        <taxon>Planctomycetota</taxon>
        <taxon>Planctomycetia</taxon>
        <taxon>Pirellulales</taxon>
        <taxon>Pirellulaceae</taxon>
        <taxon>Bremerella</taxon>
    </lineage>
</organism>
<keyword evidence="3" id="KW-0378">Hydrolase</keyword>
<feature type="signal peptide" evidence="5">
    <location>
        <begin position="1"/>
        <end position="20"/>
    </location>
</feature>
<dbReference type="InterPro" id="IPR017850">
    <property type="entry name" value="Alkaline_phosphatase_core_sf"/>
</dbReference>
<dbReference type="EMBL" id="QPEX01000011">
    <property type="protein sequence ID" value="RCS52747.1"/>
    <property type="molecule type" value="Genomic_DNA"/>
</dbReference>
<comment type="similarity">
    <text evidence="1">Belongs to the sulfatase family.</text>
</comment>
<dbReference type="GO" id="GO:0004065">
    <property type="term" value="F:arylsulfatase activity"/>
    <property type="evidence" value="ECO:0007669"/>
    <property type="project" value="TreeGrafter"/>
</dbReference>
<dbReference type="PANTHER" id="PTHR42693">
    <property type="entry name" value="ARYLSULFATASE FAMILY MEMBER"/>
    <property type="match status" value="1"/>
</dbReference>
<dbReference type="InterPro" id="IPR000917">
    <property type="entry name" value="Sulfatase_N"/>
</dbReference>
<keyword evidence="5" id="KW-0732">Signal</keyword>
<dbReference type="InterPro" id="IPR024607">
    <property type="entry name" value="Sulfatase_CS"/>
</dbReference>
<feature type="domain" description="Sulfatase N-terminal" evidence="6">
    <location>
        <begin position="25"/>
        <end position="340"/>
    </location>
</feature>
<evidence type="ECO:0000256" key="4">
    <source>
        <dbReference type="ARBA" id="ARBA00022837"/>
    </source>
</evidence>
<evidence type="ECO:0000313" key="7">
    <source>
        <dbReference type="EMBL" id="RCS52747.1"/>
    </source>
</evidence>
<evidence type="ECO:0000256" key="2">
    <source>
        <dbReference type="ARBA" id="ARBA00022723"/>
    </source>
</evidence>
<gene>
    <name evidence="7" type="ORF">DTL42_07885</name>
</gene>
<keyword evidence="2" id="KW-0479">Metal-binding</keyword>
<evidence type="ECO:0000313" key="8">
    <source>
        <dbReference type="Proteomes" id="UP000253562"/>
    </source>
</evidence>
<protein>
    <submittedName>
        <fullName evidence="7">N-acetylgalactosamine 6-sulfate sulfatase</fullName>
    </submittedName>
</protein>
<evidence type="ECO:0000259" key="6">
    <source>
        <dbReference type="Pfam" id="PF00884"/>
    </source>
</evidence>
<name>A0A368KSU9_9BACT</name>
<dbReference type="InterPro" id="IPR050738">
    <property type="entry name" value="Sulfatase"/>
</dbReference>
<dbReference type="SUPFAM" id="SSF53649">
    <property type="entry name" value="Alkaline phosphatase-like"/>
    <property type="match status" value="1"/>
</dbReference>
<reference evidence="7 8" key="1">
    <citation type="submission" date="2018-07" db="EMBL/GenBank/DDBJ databases">
        <title>Comparative genomes isolates from brazilian mangrove.</title>
        <authorList>
            <person name="De Araujo J.E."/>
            <person name="Taketani R.G."/>
            <person name="Silva M.C.P."/>
            <person name="Lourenco M.V."/>
            <person name="Oliveira V.M."/>
            <person name="Andreote F.D."/>
        </authorList>
    </citation>
    <scope>NUCLEOTIDE SEQUENCE [LARGE SCALE GENOMIC DNA]</scope>
    <source>
        <strain evidence="7 8">HEX PRIS-MGV</strain>
    </source>
</reference>
<feature type="chain" id="PRO_5017017561" evidence="5">
    <location>
        <begin position="21"/>
        <end position="450"/>
    </location>
</feature>
<dbReference type="AlphaFoldDB" id="A0A368KSU9"/>
<dbReference type="Proteomes" id="UP000253562">
    <property type="component" value="Unassembled WGS sequence"/>
</dbReference>
<dbReference type="Gene3D" id="3.30.1120.10">
    <property type="match status" value="1"/>
</dbReference>
<sequence>MRILFTLFACLSFAATTLGADSQRPNFLIIYADDLGYGDVSAYHDSDVHTPNIDKIAAQGIKFTSMRANCTVCSPSRAALLTGRYPDLVGVPGVIRTNQANSWGYLKPGTATLANELKEVGYHTAIIGKWHLGLKSPNTPTERGFDHFHGFLGDMMDSYTTHRREGHNYMRLNEQEIDPAGHATELFARWAADYITARGTKKDEPFFLYLAFNAPHFPIEPPQAYFERVKQQQPNLSEKRAKNVAFVQHLDDAVGKVLASLEKAGLAENTVVYFGSDNGGSLPHAQNNDPWRDGKQSHYDGGLKVPFFVRWPGHIEPGQTSDYEGLNFDIFPTFLELAGAKPADDLNAVSLTPILSGKPMPAQPRELYFVRREGGMRYGGKSYQAIIYNGWKLMQNDPYSPLELYNLKEDPQEQNDLAKSERQMFRQLQQAMQRQIQAAGSVPWQADQED</sequence>
<dbReference type="GO" id="GO:0046872">
    <property type="term" value="F:metal ion binding"/>
    <property type="evidence" value="ECO:0007669"/>
    <property type="project" value="UniProtKB-KW"/>
</dbReference>
<evidence type="ECO:0000256" key="3">
    <source>
        <dbReference type="ARBA" id="ARBA00022801"/>
    </source>
</evidence>
<dbReference type="PANTHER" id="PTHR42693:SF33">
    <property type="entry name" value="ARYLSULFATASE"/>
    <property type="match status" value="1"/>
</dbReference>
<dbReference type="Gene3D" id="3.40.720.10">
    <property type="entry name" value="Alkaline Phosphatase, subunit A"/>
    <property type="match status" value="1"/>
</dbReference>
<proteinExistence type="inferred from homology"/>